<dbReference type="InterPro" id="IPR050961">
    <property type="entry name" value="BolA/IbaG_stress_morph_reg"/>
</dbReference>
<dbReference type="Gene3D" id="3.30.300.90">
    <property type="entry name" value="BolA-like"/>
    <property type="match status" value="1"/>
</dbReference>
<dbReference type="PANTHER" id="PTHR46229">
    <property type="entry name" value="BOLA TRANSCRIPTION REGULATOR"/>
    <property type="match status" value="1"/>
</dbReference>
<evidence type="ECO:0008006" key="3">
    <source>
        <dbReference type="Google" id="ProtNLM"/>
    </source>
</evidence>
<evidence type="ECO:0000256" key="1">
    <source>
        <dbReference type="ARBA" id="ARBA00005578"/>
    </source>
</evidence>
<dbReference type="AlphaFoldDB" id="A0A5B8RDS4"/>
<reference evidence="2" key="1">
    <citation type="submission" date="2019-06" db="EMBL/GenBank/DDBJ databases">
        <authorList>
            <person name="Murdoch R.W."/>
            <person name="Fathepure B."/>
        </authorList>
    </citation>
    <scope>NUCLEOTIDE SEQUENCE</scope>
</reference>
<dbReference type="EMBL" id="MN079092">
    <property type="protein sequence ID" value="QEA04955.1"/>
    <property type="molecule type" value="Genomic_DNA"/>
</dbReference>
<comment type="similarity">
    <text evidence="1">Belongs to the BolA/IbaG family.</text>
</comment>
<sequence>MDSERIREIIEAGLTDATVQVDGDGVHFRALIVSPDFEGVPRIRQHRMVNELLRDHIDSEALHAISLVTRTPGQHDASNG</sequence>
<gene>
    <name evidence="2" type="ORF">KBTEX_01273</name>
</gene>
<dbReference type="PIRSF" id="PIRSF003113">
    <property type="entry name" value="BolA"/>
    <property type="match status" value="1"/>
</dbReference>
<dbReference type="SUPFAM" id="SSF82657">
    <property type="entry name" value="BolA-like"/>
    <property type="match status" value="1"/>
</dbReference>
<evidence type="ECO:0000313" key="2">
    <source>
        <dbReference type="EMBL" id="QEA04955.1"/>
    </source>
</evidence>
<dbReference type="Pfam" id="PF01722">
    <property type="entry name" value="BolA"/>
    <property type="match status" value="1"/>
</dbReference>
<proteinExistence type="inferred from homology"/>
<dbReference type="PANTHER" id="PTHR46229:SF2">
    <property type="entry name" value="BOLA-LIKE PROTEIN 1"/>
    <property type="match status" value="1"/>
</dbReference>
<dbReference type="InterPro" id="IPR036065">
    <property type="entry name" value="BolA-like_sf"/>
</dbReference>
<dbReference type="InterPro" id="IPR002634">
    <property type="entry name" value="BolA"/>
</dbReference>
<accession>A0A5B8RDS4</accession>
<protein>
    <recommendedName>
        <fullName evidence="3">Acid stress protein IbaG</fullName>
    </recommendedName>
</protein>
<organism evidence="2">
    <name type="scientific">uncultured organism</name>
    <dbReference type="NCBI Taxonomy" id="155900"/>
    <lineage>
        <taxon>unclassified sequences</taxon>
        <taxon>environmental samples</taxon>
    </lineage>
</organism>
<name>A0A5B8RDS4_9ZZZZ</name>